<feature type="chain" id="PRO_5037885099" evidence="2">
    <location>
        <begin position="27"/>
        <end position="197"/>
    </location>
</feature>
<evidence type="ECO:0000256" key="2">
    <source>
        <dbReference type="SAM" id="SignalP"/>
    </source>
</evidence>
<keyword evidence="2" id="KW-0732">Signal</keyword>
<evidence type="ECO:0000313" key="3">
    <source>
        <dbReference type="Proteomes" id="UP000887563"/>
    </source>
</evidence>
<feature type="compositionally biased region" description="Pro residues" evidence="1">
    <location>
        <begin position="123"/>
        <end position="135"/>
    </location>
</feature>
<proteinExistence type="predicted"/>
<evidence type="ECO:0000313" key="4">
    <source>
        <dbReference type="WBParaSite" id="Minc3s06982g40578"/>
    </source>
</evidence>
<dbReference type="Proteomes" id="UP000887563">
    <property type="component" value="Unplaced"/>
</dbReference>
<protein>
    <submittedName>
        <fullName evidence="4">Candidate secreted effector</fullName>
    </submittedName>
</protein>
<feature type="signal peptide" evidence="2">
    <location>
        <begin position="1"/>
        <end position="26"/>
    </location>
</feature>
<dbReference type="AlphaFoldDB" id="A0A914NJ70"/>
<accession>A0A914NJ70</accession>
<name>A0A914NJ70_MELIC</name>
<evidence type="ECO:0000256" key="1">
    <source>
        <dbReference type="SAM" id="MobiDB-lite"/>
    </source>
</evidence>
<keyword evidence="3" id="KW-1185">Reference proteome</keyword>
<feature type="region of interest" description="Disordered" evidence="1">
    <location>
        <begin position="173"/>
        <end position="197"/>
    </location>
</feature>
<dbReference type="WBParaSite" id="Minc3s06982g40578">
    <property type="protein sequence ID" value="Minc3s06982g40578"/>
    <property type="gene ID" value="Minc3s06982g40578"/>
</dbReference>
<feature type="region of interest" description="Disordered" evidence="1">
    <location>
        <begin position="92"/>
        <end position="138"/>
    </location>
</feature>
<feature type="compositionally biased region" description="Gly residues" evidence="1">
    <location>
        <begin position="97"/>
        <end position="122"/>
    </location>
</feature>
<reference evidence="4" key="1">
    <citation type="submission" date="2022-11" db="UniProtKB">
        <authorList>
            <consortium name="WormBaseParasite"/>
        </authorList>
    </citation>
    <scope>IDENTIFICATION</scope>
</reference>
<organism evidence="3 4">
    <name type="scientific">Meloidogyne incognita</name>
    <name type="common">Southern root-knot nematode worm</name>
    <name type="synonym">Oxyuris incognita</name>
    <dbReference type="NCBI Taxonomy" id="6306"/>
    <lineage>
        <taxon>Eukaryota</taxon>
        <taxon>Metazoa</taxon>
        <taxon>Ecdysozoa</taxon>
        <taxon>Nematoda</taxon>
        <taxon>Chromadorea</taxon>
        <taxon>Rhabditida</taxon>
        <taxon>Tylenchina</taxon>
        <taxon>Tylenchomorpha</taxon>
        <taxon>Tylenchoidea</taxon>
        <taxon>Meloidogynidae</taxon>
        <taxon>Meloidogyninae</taxon>
        <taxon>Meloidogyne</taxon>
        <taxon>Meloidogyne incognita group</taxon>
    </lineage>
</organism>
<feature type="compositionally biased region" description="Low complexity" evidence="1">
    <location>
        <begin position="183"/>
        <end position="197"/>
    </location>
</feature>
<sequence length="197" mass="21105">MSHHFHISSTLRMCSCCTGFFQCCCGLEFILFFRGCRTGINFISGVGSRGSRTSRWTWTTKIFYRFILCLKLTTNYSPSPLDVPSLPLPPPCPGFPDGPGGPGGPDGPGGPGGAAPDGGAGPPGGPGGPPGPGGPFGPGWWSSITWWTRWTWFWSTTARTRCARISIWSGWSRRSSTSRRSRWASWTSSASSSTSSS</sequence>